<organism evidence="2 3">
    <name type="scientific">Streptomyces netropsis</name>
    <name type="common">Streptoverticillium netropsis</name>
    <dbReference type="NCBI Taxonomy" id="55404"/>
    <lineage>
        <taxon>Bacteria</taxon>
        <taxon>Bacillati</taxon>
        <taxon>Actinomycetota</taxon>
        <taxon>Actinomycetes</taxon>
        <taxon>Kitasatosporales</taxon>
        <taxon>Streptomycetaceae</taxon>
        <taxon>Streptomyces</taxon>
    </lineage>
</organism>
<dbReference type="Proteomes" id="UP000556436">
    <property type="component" value="Unassembled WGS sequence"/>
</dbReference>
<evidence type="ECO:0000313" key="3">
    <source>
        <dbReference type="Proteomes" id="UP000556436"/>
    </source>
</evidence>
<name>A0A7W7PGK7_STRNE</name>
<evidence type="ECO:0000256" key="1">
    <source>
        <dbReference type="SAM" id="MobiDB-lite"/>
    </source>
</evidence>
<reference evidence="2 3" key="1">
    <citation type="submission" date="2020-08" db="EMBL/GenBank/DDBJ databases">
        <title>Genomic Encyclopedia of Type Strains, Phase III (KMG-III): the genomes of soil and plant-associated and newly described type strains.</title>
        <authorList>
            <person name="Whitman W."/>
        </authorList>
    </citation>
    <scope>NUCLEOTIDE SEQUENCE [LARGE SCALE GENOMIC DNA]</scope>
    <source>
        <strain evidence="2 3">CECT 3265</strain>
    </source>
</reference>
<accession>A0A7W7PGK7</accession>
<protein>
    <recommendedName>
        <fullName evidence="4">Nucleotide exchange factor GrpE</fullName>
    </recommendedName>
</protein>
<sequence>MTHEQTTGPARPPAPPLPDRPPTVAYESLAGLSARCAAWLSAERDRIEGELRAAYGKPPTAAVTEPRPAPDPVPPAAAPLIELLDRLAGLAGDPPAAAGPVLDRVRRGVVAALAASGVTPVEDTGPVDPARHHVVATRDDPSGLLSDRIAETVRPGYLWRDVLLRPQEVVSYVPYECPRHPQAEAECGRQDAR</sequence>
<feature type="region of interest" description="Disordered" evidence="1">
    <location>
        <begin position="52"/>
        <end position="72"/>
    </location>
</feature>
<dbReference type="AlphaFoldDB" id="A0A7W7PGK7"/>
<keyword evidence="3" id="KW-1185">Reference proteome</keyword>
<dbReference type="EMBL" id="JACHJG010000012">
    <property type="protein sequence ID" value="MBB4889189.1"/>
    <property type="molecule type" value="Genomic_DNA"/>
</dbReference>
<evidence type="ECO:0008006" key="4">
    <source>
        <dbReference type="Google" id="ProtNLM"/>
    </source>
</evidence>
<feature type="region of interest" description="Disordered" evidence="1">
    <location>
        <begin position="1"/>
        <end position="24"/>
    </location>
</feature>
<comment type="caution">
    <text evidence="2">The sequence shown here is derived from an EMBL/GenBank/DDBJ whole genome shotgun (WGS) entry which is preliminary data.</text>
</comment>
<dbReference type="GO" id="GO:0006457">
    <property type="term" value="P:protein folding"/>
    <property type="evidence" value="ECO:0007669"/>
    <property type="project" value="InterPro"/>
</dbReference>
<evidence type="ECO:0000313" key="2">
    <source>
        <dbReference type="EMBL" id="MBB4889189.1"/>
    </source>
</evidence>
<dbReference type="InterPro" id="IPR009012">
    <property type="entry name" value="GrpE_head"/>
</dbReference>
<gene>
    <name evidence="2" type="ORF">FHS38_005264</name>
</gene>
<dbReference type="Gene3D" id="2.30.22.10">
    <property type="entry name" value="Head domain of nucleotide exchange factor GrpE"/>
    <property type="match status" value="1"/>
</dbReference>
<feature type="compositionally biased region" description="Pro residues" evidence="1">
    <location>
        <begin position="10"/>
        <end position="21"/>
    </location>
</feature>
<dbReference type="RefSeq" id="WP_184737415.1">
    <property type="nucleotide sequence ID" value="NZ_BMRW01000002.1"/>
</dbReference>
<proteinExistence type="predicted"/>